<dbReference type="AlphaFoldDB" id="A0A3M6UDP2"/>
<name>A0A3M6UDP2_POCDA</name>
<comment type="caution">
    <text evidence="1">The sequence shown here is derived from an EMBL/GenBank/DDBJ whole genome shotgun (WGS) entry which is preliminary data.</text>
</comment>
<gene>
    <name evidence="1" type="ORF">pdam_00011642</name>
</gene>
<proteinExistence type="predicted"/>
<organism evidence="1 2">
    <name type="scientific">Pocillopora damicornis</name>
    <name type="common">Cauliflower coral</name>
    <name type="synonym">Millepora damicornis</name>
    <dbReference type="NCBI Taxonomy" id="46731"/>
    <lineage>
        <taxon>Eukaryota</taxon>
        <taxon>Metazoa</taxon>
        <taxon>Cnidaria</taxon>
        <taxon>Anthozoa</taxon>
        <taxon>Hexacorallia</taxon>
        <taxon>Scleractinia</taxon>
        <taxon>Astrocoeniina</taxon>
        <taxon>Pocilloporidae</taxon>
        <taxon>Pocillopora</taxon>
    </lineage>
</organism>
<keyword evidence="2" id="KW-1185">Reference proteome</keyword>
<reference evidence="1 2" key="1">
    <citation type="journal article" date="2018" name="Sci. Rep.">
        <title>Comparative analysis of the Pocillopora damicornis genome highlights role of immune system in coral evolution.</title>
        <authorList>
            <person name="Cunning R."/>
            <person name="Bay R.A."/>
            <person name="Gillette P."/>
            <person name="Baker A.C."/>
            <person name="Traylor-Knowles N."/>
        </authorList>
    </citation>
    <scope>NUCLEOTIDE SEQUENCE [LARGE SCALE GENOMIC DNA]</scope>
    <source>
        <strain evidence="1">RSMAS</strain>
        <tissue evidence="1">Whole animal</tissue>
    </source>
</reference>
<dbReference type="Proteomes" id="UP000275408">
    <property type="component" value="Unassembled WGS sequence"/>
</dbReference>
<protein>
    <submittedName>
        <fullName evidence="1">Uncharacterized protein</fullName>
    </submittedName>
</protein>
<dbReference type="EMBL" id="RCHS01001719">
    <property type="protein sequence ID" value="RMX51772.1"/>
    <property type="molecule type" value="Genomic_DNA"/>
</dbReference>
<sequence>MVASCTFRSSAIFMQAGPVQLQAGLNEGLLKTYQLQLNQYRNHMVDSKENDKFDLGVEGDYQLTSGWHCTSSSCSLEGMSIPSSSFTSSQSSIPDETCTITGGNILENASTNGAVDQIFWSDGEEEEGPLEVAIRYETRRGFGLPCLFAADGSGSDTACPTVRVTVISSKGGLFG</sequence>
<accession>A0A3M6UDP2</accession>
<evidence type="ECO:0000313" key="1">
    <source>
        <dbReference type="EMBL" id="RMX51772.1"/>
    </source>
</evidence>
<evidence type="ECO:0000313" key="2">
    <source>
        <dbReference type="Proteomes" id="UP000275408"/>
    </source>
</evidence>